<name>A0AAW8R246_9ALTE</name>
<dbReference type="Proteomes" id="UP001249020">
    <property type="component" value="Unassembled WGS sequence"/>
</dbReference>
<dbReference type="InterPro" id="IPR011110">
    <property type="entry name" value="Reg_prop"/>
</dbReference>
<dbReference type="SUPFAM" id="SSF55073">
    <property type="entry name" value="Nucleotide cyclase"/>
    <property type="match status" value="1"/>
</dbReference>
<dbReference type="EMBL" id="JAVRIE010000002">
    <property type="protein sequence ID" value="MDT0582276.1"/>
    <property type="molecule type" value="Genomic_DNA"/>
</dbReference>
<dbReference type="CDD" id="cd01949">
    <property type="entry name" value="GGDEF"/>
    <property type="match status" value="1"/>
</dbReference>
<dbReference type="Pfam" id="PF00990">
    <property type="entry name" value="GGDEF"/>
    <property type="match status" value="1"/>
</dbReference>
<dbReference type="Pfam" id="PF07495">
    <property type="entry name" value="Y_Y_Y"/>
    <property type="match status" value="1"/>
</dbReference>
<dbReference type="Gene3D" id="3.30.70.270">
    <property type="match status" value="1"/>
</dbReference>
<dbReference type="Gene3D" id="2.60.40.10">
    <property type="entry name" value="Immunoglobulins"/>
    <property type="match status" value="1"/>
</dbReference>
<dbReference type="InterPro" id="IPR015943">
    <property type="entry name" value="WD40/YVTN_repeat-like_dom_sf"/>
</dbReference>
<dbReference type="InterPro" id="IPR011123">
    <property type="entry name" value="Y_Y_Y"/>
</dbReference>
<feature type="transmembrane region" description="Helical" evidence="2">
    <location>
        <begin position="808"/>
        <end position="829"/>
    </location>
</feature>
<keyword evidence="1" id="KW-0597">Phosphoprotein</keyword>
<evidence type="ECO:0000313" key="4">
    <source>
        <dbReference type="EMBL" id="MDT0582276.1"/>
    </source>
</evidence>
<dbReference type="SMART" id="SM00267">
    <property type="entry name" value="GGDEF"/>
    <property type="match status" value="1"/>
</dbReference>
<comment type="caution">
    <text evidence="4">The sequence shown here is derived from an EMBL/GenBank/DDBJ whole genome shotgun (WGS) entry which is preliminary data.</text>
</comment>
<feature type="domain" description="GGDEF" evidence="3">
    <location>
        <begin position="912"/>
        <end position="1051"/>
    </location>
</feature>
<dbReference type="InterPro" id="IPR013783">
    <property type="entry name" value="Ig-like_fold"/>
</dbReference>
<dbReference type="NCBIfam" id="TIGR00254">
    <property type="entry name" value="GGDEF"/>
    <property type="match status" value="1"/>
</dbReference>
<dbReference type="Pfam" id="PF07494">
    <property type="entry name" value="Reg_prop"/>
    <property type="match status" value="4"/>
</dbReference>
<gene>
    <name evidence="4" type="ORF">RM544_06980</name>
</gene>
<keyword evidence="2" id="KW-1133">Transmembrane helix</keyword>
<dbReference type="PANTHER" id="PTHR43547">
    <property type="entry name" value="TWO-COMPONENT HISTIDINE KINASE"/>
    <property type="match status" value="1"/>
</dbReference>
<dbReference type="InterPro" id="IPR000160">
    <property type="entry name" value="GGDEF_dom"/>
</dbReference>
<protein>
    <submittedName>
        <fullName evidence="4">Two-component regulator propeller domain-containing protein</fullName>
    </submittedName>
</protein>
<sequence length="1102" mass="124581">MKNRFSIGFNIGIKALLFSVVLFHGLLQAGQDNIRFETFGLTEGLSQENVRAIHQDSEGFMWFGTQEGLNRFDGYQFKVFSSSLTSPNTMSSSYVYSIAETSDGLIWLGTDKGVNVFDKSTQSFKSYQSKDGGGENSLSVIKVVYVDSFDTVWGGTEDGLVRYNRANDRFETVQLDPVFDNPSLMVDSITEDISNGLWIAVTYQGLYRYDRSTDTVELFTDRFVESESELTVSPRAHQLMIDQEQRLWIGTLKNGVHVLDLKQPVIDGKLPNFVRQESFDDINVKAIYEDQIGNVWIGAETGLFLIDNATKKIELLQYNLNDPTSISDNNITSLFQDKGGVFWVGTYRGLSKWNTATAKFDYYRVQADTSVSLSDPKINAIHNAGNDKVWIATQGGLNLLDLDTNLVEQSFYNEDDKNSLRENNVTALLATSKYELWIGYRYSGMSRLDRRTGEYIHYKSSNSDDKTIGSNSVTSIIKSKANDLWVGTFSGGLNLFDKETETVRRYQHDPNNDFTISSDKVVALFEDKQEMLWVGTIDKGLNLFNPALGTSTRIQQESNNPKSLGSNTVFTIHEDKKGNIWVGTGGAGLNLLSAKNRAIGNYEFEVFSREHGLPSSSVFGILEEHDGMLWLSTNRGLTKFDPETKSILNYDSSHGLQGNEFNFGAYHVMPDGKFFFGGTNGVTAFYPDDIAPNNHVPPVVLTRFQRLNEVSSMNYARNTKNKIEVSYKDYLIAFEFAGLDFASPDNNRYAYKLEGFDADWIEARDVRKATYTNLPAGNYIFKVKASNNDGVWNEEGADIPLTVLPAPWFSWWAYSMYTFVFLAMAFWLYRSYLNKVKQEEIYRLQLENEVQKRTMELSAANEQLMNASVTDQLTGLHNRRYLANVIKDECKNISQEFNAYLADHDAESNEGPRLFFLMFDLDGFKPINDTYGHDAGDRVIVQVGELLQSVCREDDIVIRWGGDEFMVIGKVHDQGEVSFLAERIRETIEKYGFNIGLSQRMHLSSSIGYAMYPFAHFSPDSLSWEQVHLLADKALYKSKDNGRNTWVGMVQCPEIPPVGVMNTLTHNVDKAVELGHIILETPDTMRAMHQSRNNVSALADRK</sequence>
<proteinExistence type="predicted"/>
<reference evidence="4 5" key="1">
    <citation type="submission" date="2023-09" db="EMBL/GenBank/DDBJ databases">
        <authorList>
            <person name="Rey-Velasco X."/>
        </authorList>
    </citation>
    <scope>NUCLEOTIDE SEQUENCE [LARGE SCALE GENOMIC DNA]</scope>
    <source>
        <strain evidence="4 5">W409</strain>
    </source>
</reference>
<evidence type="ECO:0000256" key="2">
    <source>
        <dbReference type="SAM" id="Phobius"/>
    </source>
</evidence>
<dbReference type="GO" id="GO:0000155">
    <property type="term" value="F:phosphorelay sensor kinase activity"/>
    <property type="evidence" value="ECO:0007669"/>
    <property type="project" value="TreeGrafter"/>
</dbReference>
<dbReference type="Gene3D" id="2.130.10.10">
    <property type="entry name" value="YVTN repeat-like/Quinoprotein amine dehydrogenase"/>
    <property type="match status" value="3"/>
</dbReference>
<keyword evidence="2" id="KW-0812">Transmembrane</keyword>
<organism evidence="4 5">
    <name type="scientific">Brumicola blandensis</name>
    <dbReference type="NCBI Taxonomy" id="3075611"/>
    <lineage>
        <taxon>Bacteria</taxon>
        <taxon>Pseudomonadati</taxon>
        <taxon>Pseudomonadota</taxon>
        <taxon>Gammaproteobacteria</taxon>
        <taxon>Alteromonadales</taxon>
        <taxon>Alteromonadaceae</taxon>
        <taxon>Brumicola</taxon>
    </lineage>
</organism>
<dbReference type="PROSITE" id="PS50887">
    <property type="entry name" value="GGDEF"/>
    <property type="match status" value="1"/>
</dbReference>
<accession>A0AAW8R246</accession>
<dbReference type="RefSeq" id="WP_311361044.1">
    <property type="nucleotide sequence ID" value="NZ_JAVRIE010000002.1"/>
</dbReference>
<evidence type="ECO:0000259" key="3">
    <source>
        <dbReference type="PROSITE" id="PS50887"/>
    </source>
</evidence>
<evidence type="ECO:0000313" key="5">
    <source>
        <dbReference type="Proteomes" id="UP001249020"/>
    </source>
</evidence>
<dbReference type="InterPro" id="IPR029787">
    <property type="entry name" value="Nucleotide_cyclase"/>
</dbReference>
<dbReference type="AlphaFoldDB" id="A0AAW8R246"/>
<evidence type="ECO:0000256" key="1">
    <source>
        <dbReference type="ARBA" id="ARBA00022553"/>
    </source>
</evidence>
<dbReference type="InterPro" id="IPR043128">
    <property type="entry name" value="Rev_trsase/Diguanyl_cyclase"/>
</dbReference>
<keyword evidence="2" id="KW-0472">Membrane</keyword>
<keyword evidence="5" id="KW-1185">Reference proteome</keyword>
<dbReference type="SUPFAM" id="SSF63829">
    <property type="entry name" value="Calcium-dependent phosphotriesterase"/>
    <property type="match status" value="3"/>
</dbReference>
<dbReference type="PANTHER" id="PTHR43547:SF2">
    <property type="entry name" value="HYBRID SIGNAL TRANSDUCTION HISTIDINE KINASE C"/>
    <property type="match status" value="1"/>
</dbReference>